<dbReference type="EMBL" id="NKQK01000022">
    <property type="protein sequence ID" value="PSR98748.1"/>
    <property type="molecule type" value="Genomic_DNA"/>
</dbReference>
<evidence type="ECO:0000256" key="7">
    <source>
        <dbReference type="ARBA" id="ARBA00022833"/>
    </source>
</evidence>
<dbReference type="PANTHER" id="PTHR46905:SF22">
    <property type="entry name" value="RING-TYPE E3 UBIQUITIN TRANSFERASE"/>
    <property type="match status" value="1"/>
</dbReference>
<dbReference type="SMART" id="SM00184">
    <property type="entry name" value="RING"/>
    <property type="match status" value="1"/>
</dbReference>
<keyword evidence="4" id="KW-0808">Transferase</keyword>
<keyword evidence="9 12" id="KW-0472">Membrane</keyword>
<keyword evidence="5 12" id="KW-0812">Transmembrane</keyword>
<dbReference type="InterPro" id="IPR013083">
    <property type="entry name" value="Znf_RING/FYVE/PHD"/>
</dbReference>
<dbReference type="Gramene" id="PSR98748">
    <property type="protein sequence ID" value="PSR98748"/>
    <property type="gene ID" value="CEY00_Acc25272"/>
</dbReference>
<dbReference type="PROSITE" id="PS50089">
    <property type="entry name" value="ZF_RING_2"/>
    <property type="match status" value="1"/>
</dbReference>
<proteinExistence type="inferred from homology"/>
<evidence type="ECO:0000256" key="1">
    <source>
        <dbReference type="ARBA" id="ARBA00000900"/>
    </source>
</evidence>
<comment type="caution">
    <text evidence="14">The sequence shown here is derived from an EMBL/GenBank/DDBJ whole genome shotgun (WGS) entry which is preliminary data.</text>
</comment>
<evidence type="ECO:0000256" key="6">
    <source>
        <dbReference type="ARBA" id="ARBA00022723"/>
    </source>
</evidence>
<sequence length="196" mass="21862">MSLCVCTMYEYDVSFPISLLTYSSIPFSHLLTLPMAEPPLLPLPPTPTHCPTLNTTPCLDQNLPHEFNIPVIVAAMLCALLCALGLNSMLQCVLRCTQRTLTEPVEWVASRHLNSGLNKRHMVALPTSTYANSNLQSQASNTCTICLVDFCDGDRMRVLPHCDHRFHVACIDEWLTSHSSCPMCRHQLNPETVCHV</sequence>
<evidence type="ECO:0000256" key="10">
    <source>
        <dbReference type="ARBA" id="ARBA00024209"/>
    </source>
</evidence>
<feature type="domain" description="RING-type" evidence="13">
    <location>
        <begin position="143"/>
        <end position="185"/>
    </location>
</feature>
<organism evidence="14 15">
    <name type="scientific">Actinidia chinensis var. chinensis</name>
    <name type="common">Chinese soft-hair kiwi</name>
    <dbReference type="NCBI Taxonomy" id="1590841"/>
    <lineage>
        <taxon>Eukaryota</taxon>
        <taxon>Viridiplantae</taxon>
        <taxon>Streptophyta</taxon>
        <taxon>Embryophyta</taxon>
        <taxon>Tracheophyta</taxon>
        <taxon>Spermatophyta</taxon>
        <taxon>Magnoliopsida</taxon>
        <taxon>eudicotyledons</taxon>
        <taxon>Gunneridae</taxon>
        <taxon>Pentapetalae</taxon>
        <taxon>asterids</taxon>
        <taxon>Ericales</taxon>
        <taxon>Actinidiaceae</taxon>
        <taxon>Actinidia</taxon>
    </lineage>
</organism>
<dbReference type="InParanoid" id="A0A2R6PYD8"/>
<keyword evidence="15" id="KW-1185">Reference proteome</keyword>
<keyword evidence="7" id="KW-0862">Zinc</keyword>
<dbReference type="Pfam" id="PF13639">
    <property type="entry name" value="zf-RING_2"/>
    <property type="match status" value="1"/>
</dbReference>
<dbReference type="OrthoDB" id="8062037at2759"/>
<dbReference type="SUPFAM" id="SSF57850">
    <property type="entry name" value="RING/U-box"/>
    <property type="match status" value="1"/>
</dbReference>
<protein>
    <recommendedName>
        <fullName evidence="3">RING-type E3 ubiquitin transferase</fullName>
        <ecNumber evidence="3">2.3.2.27</ecNumber>
    </recommendedName>
</protein>
<reference evidence="14 15" key="1">
    <citation type="submission" date="2017-07" db="EMBL/GenBank/DDBJ databases">
        <title>An improved, manually edited Actinidia chinensis var. chinensis (kiwifruit) genome highlights the challenges associated with draft genomes and gene prediction in plants.</title>
        <authorList>
            <person name="Pilkington S."/>
            <person name="Crowhurst R."/>
            <person name="Hilario E."/>
            <person name="Nardozza S."/>
            <person name="Fraser L."/>
            <person name="Peng Y."/>
            <person name="Gunaseelan K."/>
            <person name="Simpson R."/>
            <person name="Tahir J."/>
            <person name="Deroles S."/>
            <person name="Templeton K."/>
            <person name="Luo Z."/>
            <person name="Davy M."/>
            <person name="Cheng C."/>
            <person name="Mcneilage M."/>
            <person name="Scaglione D."/>
            <person name="Liu Y."/>
            <person name="Zhang Q."/>
            <person name="Datson P."/>
            <person name="De Silva N."/>
            <person name="Gardiner S."/>
            <person name="Bassett H."/>
            <person name="Chagne D."/>
            <person name="Mccallum J."/>
            <person name="Dzierzon H."/>
            <person name="Deng C."/>
            <person name="Wang Y.-Y."/>
            <person name="Barron N."/>
            <person name="Manako K."/>
            <person name="Bowen J."/>
            <person name="Foster T."/>
            <person name="Erridge Z."/>
            <person name="Tiffin H."/>
            <person name="Waite C."/>
            <person name="Davies K."/>
            <person name="Grierson E."/>
            <person name="Laing W."/>
            <person name="Kirk R."/>
            <person name="Chen X."/>
            <person name="Wood M."/>
            <person name="Montefiori M."/>
            <person name="Brummell D."/>
            <person name="Schwinn K."/>
            <person name="Catanach A."/>
            <person name="Fullerton C."/>
            <person name="Li D."/>
            <person name="Meiyalaghan S."/>
            <person name="Nieuwenhuizen N."/>
            <person name="Read N."/>
            <person name="Prakash R."/>
            <person name="Hunter D."/>
            <person name="Zhang H."/>
            <person name="Mckenzie M."/>
            <person name="Knabel M."/>
            <person name="Harris A."/>
            <person name="Allan A."/>
            <person name="Chen A."/>
            <person name="Janssen B."/>
            <person name="Plunkett B."/>
            <person name="Dwamena C."/>
            <person name="Voogd C."/>
            <person name="Leif D."/>
            <person name="Lafferty D."/>
            <person name="Souleyre E."/>
            <person name="Varkonyi-Gasic E."/>
            <person name="Gambi F."/>
            <person name="Hanley J."/>
            <person name="Yao J.-L."/>
            <person name="Cheung J."/>
            <person name="David K."/>
            <person name="Warren B."/>
            <person name="Marsh K."/>
            <person name="Snowden K."/>
            <person name="Lin-Wang K."/>
            <person name="Brian L."/>
            <person name="Martinez-Sanchez M."/>
            <person name="Wang M."/>
            <person name="Ileperuma N."/>
            <person name="Macnee N."/>
            <person name="Campin R."/>
            <person name="Mcatee P."/>
            <person name="Drummond R."/>
            <person name="Espley R."/>
            <person name="Ireland H."/>
            <person name="Wu R."/>
            <person name="Atkinson R."/>
            <person name="Karunairetnam S."/>
            <person name="Bulley S."/>
            <person name="Chunkath S."/>
            <person name="Hanley Z."/>
            <person name="Storey R."/>
            <person name="Thrimawithana A."/>
            <person name="Thomson S."/>
            <person name="David C."/>
            <person name="Testolin R."/>
        </authorList>
    </citation>
    <scope>NUCLEOTIDE SEQUENCE [LARGE SCALE GENOMIC DNA]</scope>
    <source>
        <strain evidence="15">cv. Red5</strain>
        <tissue evidence="14">Young leaf</tissue>
    </source>
</reference>
<evidence type="ECO:0000259" key="13">
    <source>
        <dbReference type="PROSITE" id="PS50089"/>
    </source>
</evidence>
<evidence type="ECO:0000313" key="15">
    <source>
        <dbReference type="Proteomes" id="UP000241394"/>
    </source>
</evidence>
<evidence type="ECO:0000313" key="14">
    <source>
        <dbReference type="EMBL" id="PSR98748.1"/>
    </source>
</evidence>
<dbReference type="Gene3D" id="3.30.40.10">
    <property type="entry name" value="Zinc/RING finger domain, C3HC4 (zinc finger)"/>
    <property type="match status" value="1"/>
</dbReference>
<dbReference type="InterPro" id="IPR001841">
    <property type="entry name" value="Znf_RING"/>
</dbReference>
<dbReference type="PANTHER" id="PTHR46905">
    <property type="entry name" value="RING-H2 FINGER PROTEIN ATL78"/>
    <property type="match status" value="1"/>
</dbReference>
<dbReference type="AlphaFoldDB" id="A0A2R6PYD8"/>
<evidence type="ECO:0000256" key="4">
    <source>
        <dbReference type="ARBA" id="ARBA00022679"/>
    </source>
</evidence>
<dbReference type="GO" id="GO:0016567">
    <property type="term" value="P:protein ubiquitination"/>
    <property type="evidence" value="ECO:0007669"/>
    <property type="project" value="InterPro"/>
</dbReference>
<dbReference type="EC" id="2.3.2.27" evidence="3"/>
<evidence type="ECO:0000256" key="3">
    <source>
        <dbReference type="ARBA" id="ARBA00012483"/>
    </source>
</evidence>
<keyword evidence="6" id="KW-0479">Metal-binding</keyword>
<evidence type="ECO:0000256" key="5">
    <source>
        <dbReference type="ARBA" id="ARBA00022692"/>
    </source>
</evidence>
<evidence type="ECO:0000256" key="11">
    <source>
        <dbReference type="PROSITE-ProRule" id="PRU00175"/>
    </source>
</evidence>
<dbReference type="InterPro" id="IPR044602">
    <property type="entry name" value="ATL10/ATL72-79-like"/>
</dbReference>
<dbReference type="GO" id="GO:0008270">
    <property type="term" value="F:zinc ion binding"/>
    <property type="evidence" value="ECO:0007669"/>
    <property type="project" value="UniProtKB-KW"/>
</dbReference>
<dbReference type="GO" id="GO:0016020">
    <property type="term" value="C:membrane"/>
    <property type="evidence" value="ECO:0007669"/>
    <property type="project" value="UniProtKB-SubCell"/>
</dbReference>
<accession>A0A2R6PYD8</accession>
<name>A0A2R6PYD8_ACTCC</name>
<keyword evidence="8 12" id="KW-1133">Transmembrane helix</keyword>
<dbReference type="GO" id="GO:0061630">
    <property type="term" value="F:ubiquitin protein ligase activity"/>
    <property type="evidence" value="ECO:0007669"/>
    <property type="project" value="UniProtKB-EC"/>
</dbReference>
<dbReference type="Proteomes" id="UP000241394">
    <property type="component" value="Chromosome LG22"/>
</dbReference>
<dbReference type="STRING" id="1590841.A0A2R6PYD8"/>
<feature type="transmembrane region" description="Helical" evidence="12">
    <location>
        <begin position="69"/>
        <end position="90"/>
    </location>
</feature>
<keyword evidence="11" id="KW-0863">Zinc-finger</keyword>
<comment type="similarity">
    <text evidence="10">Belongs to the RING-type zinc finger family. ATL subfamily.</text>
</comment>
<evidence type="ECO:0000256" key="2">
    <source>
        <dbReference type="ARBA" id="ARBA00004167"/>
    </source>
</evidence>
<evidence type="ECO:0000256" key="8">
    <source>
        <dbReference type="ARBA" id="ARBA00022989"/>
    </source>
</evidence>
<reference evidence="15" key="2">
    <citation type="journal article" date="2018" name="BMC Genomics">
        <title>A manually annotated Actinidia chinensis var. chinensis (kiwifruit) genome highlights the challenges associated with draft genomes and gene prediction in plants.</title>
        <authorList>
            <person name="Pilkington S.M."/>
            <person name="Crowhurst R."/>
            <person name="Hilario E."/>
            <person name="Nardozza S."/>
            <person name="Fraser L."/>
            <person name="Peng Y."/>
            <person name="Gunaseelan K."/>
            <person name="Simpson R."/>
            <person name="Tahir J."/>
            <person name="Deroles S.C."/>
            <person name="Templeton K."/>
            <person name="Luo Z."/>
            <person name="Davy M."/>
            <person name="Cheng C."/>
            <person name="McNeilage M."/>
            <person name="Scaglione D."/>
            <person name="Liu Y."/>
            <person name="Zhang Q."/>
            <person name="Datson P."/>
            <person name="De Silva N."/>
            <person name="Gardiner S.E."/>
            <person name="Bassett H."/>
            <person name="Chagne D."/>
            <person name="McCallum J."/>
            <person name="Dzierzon H."/>
            <person name="Deng C."/>
            <person name="Wang Y.Y."/>
            <person name="Barron L."/>
            <person name="Manako K."/>
            <person name="Bowen J."/>
            <person name="Foster T.M."/>
            <person name="Erridge Z.A."/>
            <person name="Tiffin H."/>
            <person name="Waite C.N."/>
            <person name="Davies K.M."/>
            <person name="Grierson E.P."/>
            <person name="Laing W.A."/>
            <person name="Kirk R."/>
            <person name="Chen X."/>
            <person name="Wood M."/>
            <person name="Montefiori M."/>
            <person name="Brummell D.A."/>
            <person name="Schwinn K.E."/>
            <person name="Catanach A."/>
            <person name="Fullerton C."/>
            <person name="Li D."/>
            <person name="Meiyalaghan S."/>
            <person name="Nieuwenhuizen N."/>
            <person name="Read N."/>
            <person name="Prakash R."/>
            <person name="Hunter D."/>
            <person name="Zhang H."/>
            <person name="McKenzie M."/>
            <person name="Knabel M."/>
            <person name="Harris A."/>
            <person name="Allan A.C."/>
            <person name="Gleave A."/>
            <person name="Chen A."/>
            <person name="Janssen B.J."/>
            <person name="Plunkett B."/>
            <person name="Ampomah-Dwamena C."/>
            <person name="Voogd C."/>
            <person name="Leif D."/>
            <person name="Lafferty D."/>
            <person name="Souleyre E.J.F."/>
            <person name="Varkonyi-Gasic E."/>
            <person name="Gambi F."/>
            <person name="Hanley J."/>
            <person name="Yao J.L."/>
            <person name="Cheung J."/>
            <person name="David K.M."/>
            <person name="Warren B."/>
            <person name="Marsh K."/>
            <person name="Snowden K.C."/>
            <person name="Lin-Wang K."/>
            <person name="Brian L."/>
            <person name="Martinez-Sanchez M."/>
            <person name="Wang M."/>
            <person name="Ileperuma N."/>
            <person name="Macnee N."/>
            <person name="Campin R."/>
            <person name="McAtee P."/>
            <person name="Drummond R.S.M."/>
            <person name="Espley R.V."/>
            <person name="Ireland H.S."/>
            <person name="Wu R."/>
            <person name="Atkinson R.G."/>
            <person name="Karunairetnam S."/>
            <person name="Bulley S."/>
            <person name="Chunkath S."/>
            <person name="Hanley Z."/>
            <person name="Storey R."/>
            <person name="Thrimawithana A.H."/>
            <person name="Thomson S."/>
            <person name="David C."/>
            <person name="Testolin R."/>
            <person name="Huang H."/>
            <person name="Hellens R.P."/>
            <person name="Schaffer R.J."/>
        </authorList>
    </citation>
    <scope>NUCLEOTIDE SEQUENCE [LARGE SCALE GENOMIC DNA]</scope>
    <source>
        <strain evidence="15">cv. Red5</strain>
    </source>
</reference>
<evidence type="ECO:0000256" key="9">
    <source>
        <dbReference type="ARBA" id="ARBA00023136"/>
    </source>
</evidence>
<comment type="catalytic activity">
    <reaction evidence="1">
        <text>S-ubiquitinyl-[E2 ubiquitin-conjugating enzyme]-L-cysteine + [acceptor protein]-L-lysine = [E2 ubiquitin-conjugating enzyme]-L-cysteine + N(6)-ubiquitinyl-[acceptor protein]-L-lysine.</text>
        <dbReference type="EC" id="2.3.2.27"/>
    </reaction>
</comment>
<comment type="subcellular location">
    <subcellularLocation>
        <location evidence="2">Membrane</location>
        <topology evidence="2">Single-pass membrane protein</topology>
    </subcellularLocation>
</comment>
<evidence type="ECO:0000256" key="12">
    <source>
        <dbReference type="SAM" id="Phobius"/>
    </source>
</evidence>
<gene>
    <name evidence="14" type="ORF">CEY00_Acc25272</name>
</gene>